<dbReference type="PANTHER" id="PTHR45653">
    <property type="entry name" value="DEDICATOR OF CYTOKINESIS"/>
    <property type="match status" value="1"/>
</dbReference>
<dbReference type="OrthoDB" id="18896at2759"/>
<dbReference type="GO" id="GO:0005737">
    <property type="term" value="C:cytoplasm"/>
    <property type="evidence" value="ECO:0007669"/>
    <property type="project" value="TreeGrafter"/>
</dbReference>
<feature type="domain" description="DOCKER" evidence="2">
    <location>
        <begin position="14"/>
        <end position="292"/>
    </location>
</feature>
<dbReference type="GO" id="GO:0005085">
    <property type="term" value="F:guanyl-nucleotide exchange factor activity"/>
    <property type="evidence" value="ECO:0007669"/>
    <property type="project" value="InterPro"/>
</dbReference>
<name>A0A4Z2F169_9TELE</name>
<dbReference type="PANTHER" id="PTHR45653:SF4">
    <property type="entry name" value="DEDICATOR OF CYTOKINESIS PROTEIN 3"/>
    <property type="match status" value="1"/>
</dbReference>
<keyword evidence="4" id="KW-1185">Reference proteome</keyword>
<dbReference type="InterPro" id="IPR026791">
    <property type="entry name" value="DOCK"/>
</dbReference>
<evidence type="ECO:0000259" key="2">
    <source>
        <dbReference type="PROSITE" id="PS51651"/>
    </source>
</evidence>
<dbReference type="EMBL" id="SRLO01001875">
    <property type="protein sequence ID" value="TNN34875.1"/>
    <property type="molecule type" value="Genomic_DNA"/>
</dbReference>
<dbReference type="AlphaFoldDB" id="A0A4Z2F169"/>
<dbReference type="InterPro" id="IPR027357">
    <property type="entry name" value="DOCKER_dom"/>
</dbReference>
<accession>A0A4Z2F169</accession>
<dbReference type="Proteomes" id="UP000314294">
    <property type="component" value="Unassembled WGS sequence"/>
</dbReference>
<evidence type="ECO:0000313" key="4">
    <source>
        <dbReference type="Proteomes" id="UP000314294"/>
    </source>
</evidence>
<dbReference type="GO" id="GO:0007264">
    <property type="term" value="P:small GTPase-mediated signal transduction"/>
    <property type="evidence" value="ECO:0007669"/>
    <property type="project" value="InterPro"/>
</dbReference>
<gene>
    <name evidence="3" type="primary">Dock3_4</name>
    <name evidence="3" type="ORF">EYF80_054962</name>
</gene>
<protein>
    <submittedName>
        <fullName evidence="3">Dedicator of cytokinesis protein 3</fullName>
    </submittedName>
</protein>
<dbReference type="InterPro" id="IPR043161">
    <property type="entry name" value="DOCK_C_lobe_A"/>
</dbReference>
<dbReference type="Gene3D" id="1.25.40.410">
    <property type="match status" value="2"/>
</dbReference>
<evidence type="ECO:0000256" key="1">
    <source>
        <dbReference type="PROSITE-ProRule" id="PRU00984"/>
    </source>
</evidence>
<proteinExistence type="inferred from homology"/>
<dbReference type="PROSITE" id="PS51651">
    <property type="entry name" value="DOCKER"/>
    <property type="match status" value="1"/>
</dbReference>
<comment type="similarity">
    <text evidence="1">Belongs to the DOCK family.</text>
</comment>
<sequence length="292" mass="33967">MGIDQDLDQGLDQDLDMGIDQDLDQGLDQDLDMGIDQDLDQEAAFTLLLYWELLQWEDRPLRDFLHYPCQSEWQRKENLSRKILHYFNKGKAIFLPPLTGACSLNGFSQSSYLLCALQCWEYGISLCRELAFQYETLYDYQSLSWIRKMEAAYYDNIIEQQRIEPEFFRMGFYGRKFPFFLRNKEFVCRGYDYERLEDFQQRMLGEFPQAIAMQHPNQPDDTILQSDAQCILLDEVIGHRILNMFRLLGASDGVSTSVFNGNLGQRGPAAGVTLHGHRHAGNHREFGLRNGT</sequence>
<dbReference type="GO" id="GO:0031267">
    <property type="term" value="F:small GTPase binding"/>
    <property type="evidence" value="ECO:0007669"/>
    <property type="project" value="TreeGrafter"/>
</dbReference>
<reference evidence="3 4" key="1">
    <citation type="submission" date="2019-03" db="EMBL/GenBank/DDBJ databases">
        <title>First draft genome of Liparis tanakae, snailfish: a comprehensive survey of snailfish specific genes.</title>
        <authorList>
            <person name="Kim W."/>
            <person name="Song I."/>
            <person name="Jeong J.-H."/>
            <person name="Kim D."/>
            <person name="Kim S."/>
            <person name="Ryu S."/>
            <person name="Song J.Y."/>
            <person name="Lee S.K."/>
        </authorList>
    </citation>
    <scope>NUCLEOTIDE SEQUENCE [LARGE SCALE GENOMIC DNA]</scope>
    <source>
        <tissue evidence="3">Muscle</tissue>
    </source>
</reference>
<dbReference type="GO" id="GO:0005886">
    <property type="term" value="C:plasma membrane"/>
    <property type="evidence" value="ECO:0007669"/>
    <property type="project" value="TreeGrafter"/>
</dbReference>
<evidence type="ECO:0000313" key="3">
    <source>
        <dbReference type="EMBL" id="TNN34875.1"/>
    </source>
</evidence>
<comment type="caution">
    <text evidence="3">The sequence shown here is derived from an EMBL/GenBank/DDBJ whole genome shotgun (WGS) entry which is preliminary data.</text>
</comment>
<organism evidence="3 4">
    <name type="scientific">Liparis tanakae</name>
    <name type="common">Tanaka's snailfish</name>
    <dbReference type="NCBI Taxonomy" id="230148"/>
    <lineage>
        <taxon>Eukaryota</taxon>
        <taxon>Metazoa</taxon>
        <taxon>Chordata</taxon>
        <taxon>Craniata</taxon>
        <taxon>Vertebrata</taxon>
        <taxon>Euteleostomi</taxon>
        <taxon>Actinopterygii</taxon>
        <taxon>Neopterygii</taxon>
        <taxon>Teleostei</taxon>
        <taxon>Neoteleostei</taxon>
        <taxon>Acanthomorphata</taxon>
        <taxon>Eupercaria</taxon>
        <taxon>Perciformes</taxon>
        <taxon>Cottioidei</taxon>
        <taxon>Cottales</taxon>
        <taxon>Liparidae</taxon>
        <taxon>Liparis</taxon>
    </lineage>
</organism>